<reference evidence="2" key="1">
    <citation type="submission" date="2023-03" db="EMBL/GenBank/DDBJ databases">
        <title>Massive genome expansion in bonnet fungi (Mycena s.s.) driven by repeated elements and novel gene families across ecological guilds.</title>
        <authorList>
            <consortium name="Lawrence Berkeley National Laboratory"/>
            <person name="Harder C.B."/>
            <person name="Miyauchi S."/>
            <person name="Viragh M."/>
            <person name="Kuo A."/>
            <person name="Thoen E."/>
            <person name="Andreopoulos B."/>
            <person name="Lu D."/>
            <person name="Skrede I."/>
            <person name="Drula E."/>
            <person name="Henrissat B."/>
            <person name="Morin E."/>
            <person name="Kohler A."/>
            <person name="Barry K."/>
            <person name="LaButti K."/>
            <person name="Morin E."/>
            <person name="Salamov A."/>
            <person name="Lipzen A."/>
            <person name="Mereny Z."/>
            <person name="Hegedus B."/>
            <person name="Baldrian P."/>
            <person name="Stursova M."/>
            <person name="Weitz H."/>
            <person name="Taylor A."/>
            <person name="Grigoriev I.V."/>
            <person name="Nagy L.G."/>
            <person name="Martin F."/>
            <person name="Kauserud H."/>
        </authorList>
    </citation>
    <scope>NUCLEOTIDE SEQUENCE</scope>
    <source>
        <strain evidence="2">9144</strain>
    </source>
</reference>
<evidence type="ECO:0000256" key="1">
    <source>
        <dbReference type="SAM" id="MobiDB-lite"/>
    </source>
</evidence>
<comment type="caution">
    <text evidence="2">The sequence shown here is derived from an EMBL/GenBank/DDBJ whole genome shotgun (WGS) entry which is preliminary data.</text>
</comment>
<sequence length="201" mass="21818">MLNPYAMQGWQNPAGSSSSSSSSSTRPSIFGALPFPSPDTLLPTFFAFRFTSFSPSILNCTVLGPGAPARPYFRILTDAPLPGVSVFQNAQGQNVALVQWKRHPEAEIRGVTPRQRTAELVALAPDRSSRSMMLNDSGITFMPRDNFIWLHSTATQPELLGRITRGQTSVTLELTGEAIHLGLLEAAVVATFLLQCGRNID</sequence>
<organism evidence="2 3">
    <name type="scientific">Mycena pura</name>
    <dbReference type="NCBI Taxonomy" id="153505"/>
    <lineage>
        <taxon>Eukaryota</taxon>
        <taxon>Fungi</taxon>
        <taxon>Dikarya</taxon>
        <taxon>Basidiomycota</taxon>
        <taxon>Agaricomycotina</taxon>
        <taxon>Agaricomycetes</taxon>
        <taxon>Agaricomycetidae</taxon>
        <taxon>Agaricales</taxon>
        <taxon>Marasmiineae</taxon>
        <taxon>Mycenaceae</taxon>
        <taxon>Mycena</taxon>
    </lineage>
</organism>
<evidence type="ECO:0000313" key="2">
    <source>
        <dbReference type="EMBL" id="KAJ7217271.1"/>
    </source>
</evidence>
<gene>
    <name evidence="2" type="ORF">GGX14DRAFT_391076</name>
</gene>
<feature type="region of interest" description="Disordered" evidence="1">
    <location>
        <begin position="1"/>
        <end position="23"/>
    </location>
</feature>
<keyword evidence="3" id="KW-1185">Reference proteome</keyword>
<accession>A0AAD6VV14</accession>
<proteinExistence type="predicted"/>
<name>A0AAD6VV14_9AGAR</name>
<dbReference type="Proteomes" id="UP001219525">
    <property type="component" value="Unassembled WGS sequence"/>
</dbReference>
<evidence type="ECO:0000313" key="3">
    <source>
        <dbReference type="Proteomes" id="UP001219525"/>
    </source>
</evidence>
<dbReference type="AlphaFoldDB" id="A0AAD6VV14"/>
<dbReference type="EMBL" id="JARJCW010000014">
    <property type="protein sequence ID" value="KAJ7217271.1"/>
    <property type="molecule type" value="Genomic_DNA"/>
</dbReference>
<protein>
    <submittedName>
        <fullName evidence="2">Uncharacterized protein</fullName>
    </submittedName>
</protein>